<feature type="chain" id="PRO_5018700832" evidence="9">
    <location>
        <begin position="21"/>
        <end position="327"/>
    </location>
</feature>
<evidence type="ECO:0000256" key="6">
    <source>
        <dbReference type="ARBA" id="ARBA00023157"/>
    </source>
</evidence>
<feature type="transmembrane region" description="Helical" evidence="8">
    <location>
        <begin position="258"/>
        <end position="284"/>
    </location>
</feature>
<feature type="signal peptide" evidence="9">
    <location>
        <begin position="1"/>
        <end position="20"/>
    </location>
</feature>
<dbReference type="SMART" id="SM00409">
    <property type="entry name" value="IG"/>
    <property type="match status" value="2"/>
</dbReference>
<keyword evidence="4" id="KW-0391">Immunity</keyword>
<evidence type="ECO:0000256" key="5">
    <source>
        <dbReference type="ARBA" id="ARBA00023136"/>
    </source>
</evidence>
<evidence type="ECO:0000256" key="2">
    <source>
        <dbReference type="ARBA" id="ARBA00022475"/>
    </source>
</evidence>
<dbReference type="SUPFAM" id="SSF48726">
    <property type="entry name" value="Immunoglobulin"/>
    <property type="match status" value="2"/>
</dbReference>
<dbReference type="Ensembl" id="ENSLBET00000000320.1">
    <property type="protein sequence ID" value="ENSLBEP00000000306.1"/>
    <property type="gene ID" value="ENSLBEG00000000243.1"/>
</dbReference>
<evidence type="ECO:0000256" key="1">
    <source>
        <dbReference type="ARBA" id="ARBA00004236"/>
    </source>
</evidence>
<evidence type="ECO:0000256" key="7">
    <source>
        <dbReference type="ARBA" id="ARBA00023180"/>
    </source>
</evidence>
<keyword evidence="3 9" id="KW-0732">Signal</keyword>
<dbReference type="Proteomes" id="UP000261660">
    <property type="component" value="Unplaced"/>
</dbReference>
<evidence type="ECO:0000256" key="8">
    <source>
        <dbReference type="SAM" id="Phobius"/>
    </source>
</evidence>
<reference evidence="11" key="1">
    <citation type="submission" date="2025-08" db="UniProtKB">
        <authorList>
            <consortium name="Ensembl"/>
        </authorList>
    </citation>
    <scope>IDENTIFICATION</scope>
</reference>
<dbReference type="AlphaFoldDB" id="A0A3Q3E321"/>
<sequence length="327" mass="36788">TMTPLMIAFFLECLFLGEMAQTSDPKPLIKGRQESGLISVNVGEEVTLSCFYEGDIATKYFWYKQTLGQKPELISMSYKYETNVNFHGEFQNNSRFTLENTNGRNHLRITDVRITDSATYYCARSRSYEIEFMEGTTLSVKGSGLNFQLLINQSASETTKPGDAVTLSCTVHTGTCDGEHSVYWFRNSEESHSGLIYTQGDRNSSCPRKPNQQSCEYNLPIKSVDHSHAGTYYCAVASCGHILFGNGTKVIITDVEHLVYILSGALTFTIILILLLAVITCLIYKRNNCKCKGTEDIHYAALRGNRINRSRRPRNTEDECVYSGIKQ</sequence>
<evidence type="ECO:0000313" key="11">
    <source>
        <dbReference type="Ensembl" id="ENSLBEP00000000306.1"/>
    </source>
</evidence>
<dbReference type="Pfam" id="PF07686">
    <property type="entry name" value="V-set"/>
    <property type="match status" value="2"/>
</dbReference>
<dbReference type="InterPro" id="IPR052051">
    <property type="entry name" value="TCR_complex_component"/>
</dbReference>
<dbReference type="GO" id="GO:0002376">
    <property type="term" value="P:immune system process"/>
    <property type="evidence" value="ECO:0007669"/>
    <property type="project" value="UniProtKB-KW"/>
</dbReference>
<keyword evidence="7" id="KW-0325">Glycoprotein</keyword>
<name>A0A3Q3E321_9LABR</name>
<evidence type="ECO:0000256" key="9">
    <source>
        <dbReference type="SAM" id="SignalP"/>
    </source>
</evidence>
<feature type="domain" description="Ig-like" evidence="10">
    <location>
        <begin position="27"/>
        <end position="139"/>
    </location>
</feature>
<keyword evidence="6" id="KW-1015">Disulfide bond</keyword>
<dbReference type="InterPro" id="IPR036179">
    <property type="entry name" value="Ig-like_dom_sf"/>
</dbReference>
<dbReference type="InterPro" id="IPR007110">
    <property type="entry name" value="Ig-like_dom"/>
</dbReference>
<dbReference type="FunCoup" id="A0A3Q3E321">
    <property type="interactions" value="100"/>
</dbReference>
<dbReference type="SMART" id="SM00408">
    <property type="entry name" value="IGc2"/>
    <property type="match status" value="2"/>
</dbReference>
<accession>A0A3Q3E321</accession>
<proteinExistence type="predicted"/>
<evidence type="ECO:0000313" key="12">
    <source>
        <dbReference type="Proteomes" id="UP000261660"/>
    </source>
</evidence>
<organism evidence="11 12">
    <name type="scientific">Labrus bergylta</name>
    <name type="common">ballan wrasse</name>
    <dbReference type="NCBI Taxonomy" id="56723"/>
    <lineage>
        <taxon>Eukaryota</taxon>
        <taxon>Metazoa</taxon>
        <taxon>Chordata</taxon>
        <taxon>Craniata</taxon>
        <taxon>Vertebrata</taxon>
        <taxon>Euteleostomi</taxon>
        <taxon>Actinopterygii</taxon>
        <taxon>Neopterygii</taxon>
        <taxon>Teleostei</taxon>
        <taxon>Neoteleostei</taxon>
        <taxon>Acanthomorphata</taxon>
        <taxon>Eupercaria</taxon>
        <taxon>Labriformes</taxon>
        <taxon>Labridae</taxon>
        <taxon>Labrus</taxon>
    </lineage>
</organism>
<dbReference type="PANTHER" id="PTHR19433">
    <property type="entry name" value="T-CELL RECEPTOR ALPHA CHAIN V REGION-RELATED"/>
    <property type="match status" value="1"/>
</dbReference>
<dbReference type="Gene3D" id="2.60.40.10">
    <property type="entry name" value="Immunoglobulins"/>
    <property type="match status" value="2"/>
</dbReference>
<dbReference type="InterPro" id="IPR013106">
    <property type="entry name" value="Ig_V-set"/>
</dbReference>
<evidence type="ECO:0000256" key="3">
    <source>
        <dbReference type="ARBA" id="ARBA00022729"/>
    </source>
</evidence>
<keyword evidence="2" id="KW-1003">Cell membrane</keyword>
<feature type="domain" description="Ig-like" evidence="10">
    <location>
        <begin position="147"/>
        <end position="236"/>
    </location>
</feature>
<dbReference type="STRING" id="56723.ENSLBEP00000000306"/>
<keyword evidence="8" id="KW-1133">Transmembrane helix</keyword>
<evidence type="ECO:0000256" key="4">
    <source>
        <dbReference type="ARBA" id="ARBA00022859"/>
    </source>
</evidence>
<dbReference type="GO" id="GO:0009617">
    <property type="term" value="P:response to bacterium"/>
    <property type="evidence" value="ECO:0007669"/>
    <property type="project" value="TreeGrafter"/>
</dbReference>
<comment type="subcellular location">
    <subcellularLocation>
        <location evidence="1">Cell membrane</location>
    </subcellularLocation>
</comment>
<dbReference type="InterPro" id="IPR003599">
    <property type="entry name" value="Ig_sub"/>
</dbReference>
<keyword evidence="8" id="KW-0812">Transmembrane</keyword>
<dbReference type="InterPro" id="IPR013783">
    <property type="entry name" value="Ig-like_fold"/>
</dbReference>
<keyword evidence="12" id="KW-1185">Reference proteome</keyword>
<evidence type="ECO:0000259" key="10">
    <source>
        <dbReference type="PROSITE" id="PS50835"/>
    </source>
</evidence>
<protein>
    <submittedName>
        <fullName evidence="11">Uncharacterized LOC109992821</fullName>
    </submittedName>
</protein>
<dbReference type="PANTHER" id="PTHR19433:SF127">
    <property type="entry name" value="NITR9"/>
    <property type="match status" value="1"/>
</dbReference>
<keyword evidence="5 8" id="KW-0472">Membrane</keyword>
<dbReference type="PROSITE" id="PS50835">
    <property type="entry name" value="IG_LIKE"/>
    <property type="match status" value="2"/>
</dbReference>
<reference evidence="11" key="2">
    <citation type="submission" date="2025-09" db="UniProtKB">
        <authorList>
            <consortium name="Ensembl"/>
        </authorList>
    </citation>
    <scope>IDENTIFICATION</scope>
</reference>
<dbReference type="GeneTree" id="ENSGT00950000182968"/>
<dbReference type="SMART" id="SM00406">
    <property type="entry name" value="IGv"/>
    <property type="match status" value="2"/>
</dbReference>
<dbReference type="InterPro" id="IPR003598">
    <property type="entry name" value="Ig_sub2"/>
</dbReference>
<dbReference type="InParanoid" id="A0A3Q3E321"/>
<dbReference type="GO" id="GO:0005886">
    <property type="term" value="C:plasma membrane"/>
    <property type="evidence" value="ECO:0007669"/>
    <property type="project" value="UniProtKB-SubCell"/>
</dbReference>